<keyword evidence="2" id="KW-1185">Reference proteome</keyword>
<dbReference type="AlphaFoldDB" id="A0A183NT40"/>
<gene>
    <name evidence="1" type="ORF">SMTD_LOCUS5276</name>
</gene>
<dbReference type="EMBL" id="UZAL01026952">
    <property type="protein sequence ID" value="VDP27928.1"/>
    <property type="molecule type" value="Genomic_DNA"/>
</dbReference>
<protein>
    <submittedName>
        <fullName evidence="1">Uncharacterized protein</fullName>
    </submittedName>
</protein>
<dbReference type="Proteomes" id="UP000269396">
    <property type="component" value="Unassembled WGS sequence"/>
</dbReference>
<name>A0A183NT40_9TREM</name>
<feature type="non-terminal residue" evidence="1">
    <location>
        <position position="1"/>
    </location>
</feature>
<organism evidence="1 2">
    <name type="scientific">Schistosoma mattheei</name>
    <dbReference type="NCBI Taxonomy" id="31246"/>
    <lineage>
        <taxon>Eukaryota</taxon>
        <taxon>Metazoa</taxon>
        <taxon>Spiralia</taxon>
        <taxon>Lophotrochozoa</taxon>
        <taxon>Platyhelminthes</taxon>
        <taxon>Trematoda</taxon>
        <taxon>Digenea</taxon>
        <taxon>Strigeidida</taxon>
        <taxon>Schistosomatoidea</taxon>
        <taxon>Schistosomatidae</taxon>
        <taxon>Schistosoma</taxon>
    </lineage>
</organism>
<proteinExistence type="predicted"/>
<reference evidence="1 2" key="1">
    <citation type="submission" date="2018-11" db="EMBL/GenBank/DDBJ databases">
        <authorList>
            <consortium name="Pathogen Informatics"/>
        </authorList>
    </citation>
    <scope>NUCLEOTIDE SEQUENCE [LARGE SCALE GENOMIC DNA]</scope>
    <source>
        <strain>Denwood</strain>
        <strain evidence="2">Zambia</strain>
    </source>
</reference>
<sequence length="171" mass="18367">AGDDPDTPTAALNKDSGIASNTGKIDEHKAEIKLISSSVTEDVCAYTAVPTPTRHGVLGIIRIIRVDFGTACCIWSSVIPAAIETKSLSFKRSDRLFRAGSNMCGLTQANTTSLFSTIGSFVCIYSTPYLEHRDFSGIRNSASGNDKPYRSVIVTCEPVTTFEARKPLTNA</sequence>
<accession>A0A183NT40</accession>
<evidence type="ECO:0000313" key="2">
    <source>
        <dbReference type="Proteomes" id="UP000269396"/>
    </source>
</evidence>
<evidence type="ECO:0000313" key="1">
    <source>
        <dbReference type="EMBL" id="VDP27928.1"/>
    </source>
</evidence>